<comment type="similarity">
    <text evidence="1">Belongs to the BtpA family.</text>
</comment>
<protein>
    <submittedName>
        <fullName evidence="2">Uncharacterized protein F13E9.13, mitochondrial</fullName>
    </submittedName>
</protein>
<dbReference type="InterPro" id="IPR005137">
    <property type="entry name" value="BtpA"/>
</dbReference>
<gene>
    <name evidence="2" type="ORF">CGI_10007740</name>
</gene>
<evidence type="ECO:0000313" key="2">
    <source>
        <dbReference type="EMBL" id="EKC19736.1"/>
    </source>
</evidence>
<dbReference type="EMBL" id="JH816751">
    <property type="protein sequence ID" value="EKC19736.1"/>
    <property type="molecule type" value="Genomic_DNA"/>
</dbReference>
<organism evidence="2">
    <name type="scientific">Magallana gigas</name>
    <name type="common">Pacific oyster</name>
    <name type="synonym">Crassostrea gigas</name>
    <dbReference type="NCBI Taxonomy" id="29159"/>
    <lineage>
        <taxon>Eukaryota</taxon>
        <taxon>Metazoa</taxon>
        <taxon>Spiralia</taxon>
        <taxon>Lophotrochozoa</taxon>
        <taxon>Mollusca</taxon>
        <taxon>Bivalvia</taxon>
        <taxon>Autobranchia</taxon>
        <taxon>Pteriomorphia</taxon>
        <taxon>Ostreida</taxon>
        <taxon>Ostreoidea</taxon>
        <taxon>Ostreidae</taxon>
        <taxon>Magallana</taxon>
    </lineage>
</organism>
<dbReference type="PANTHER" id="PTHR21381:SF3">
    <property type="entry name" value="SGC REGION PROTEIN SGCQ-RELATED"/>
    <property type="match status" value="1"/>
</dbReference>
<dbReference type="HOGENOM" id="CLU_075239_1_1_1"/>
<dbReference type="Gene3D" id="3.20.20.70">
    <property type="entry name" value="Aldolase class I"/>
    <property type="match status" value="1"/>
</dbReference>
<proteinExistence type="inferred from homology"/>
<reference evidence="2" key="1">
    <citation type="journal article" date="2012" name="Nature">
        <title>The oyster genome reveals stress adaptation and complexity of shell formation.</title>
        <authorList>
            <person name="Zhang G."/>
            <person name="Fang X."/>
            <person name="Guo X."/>
            <person name="Li L."/>
            <person name="Luo R."/>
            <person name="Xu F."/>
            <person name="Yang P."/>
            <person name="Zhang L."/>
            <person name="Wang X."/>
            <person name="Qi H."/>
            <person name="Xiong Z."/>
            <person name="Que H."/>
            <person name="Xie Y."/>
            <person name="Holland P.W."/>
            <person name="Paps J."/>
            <person name="Zhu Y."/>
            <person name="Wu F."/>
            <person name="Chen Y."/>
            <person name="Wang J."/>
            <person name="Peng C."/>
            <person name="Meng J."/>
            <person name="Yang L."/>
            <person name="Liu J."/>
            <person name="Wen B."/>
            <person name="Zhang N."/>
            <person name="Huang Z."/>
            <person name="Zhu Q."/>
            <person name="Feng Y."/>
            <person name="Mount A."/>
            <person name="Hedgecock D."/>
            <person name="Xu Z."/>
            <person name="Liu Y."/>
            <person name="Domazet-Loso T."/>
            <person name="Du Y."/>
            <person name="Sun X."/>
            <person name="Zhang S."/>
            <person name="Liu B."/>
            <person name="Cheng P."/>
            <person name="Jiang X."/>
            <person name="Li J."/>
            <person name="Fan D."/>
            <person name="Wang W."/>
            <person name="Fu W."/>
            <person name="Wang T."/>
            <person name="Wang B."/>
            <person name="Zhang J."/>
            <person name="Peng Z."/>
            <person name="Li Y."/>
            <person name="Li N."/>
            <person name="Wang J."/>
            <person name="Chen M."/>
            <person name="He Y."/>
            <person name="Tan F."/>
            <person name="Song X."/>
            <person name="Zheng Q."/>
            <person name="Huang R."/>
            <person name="Yang H."/>
            <person name="Du X."/>
            <person name="Chen L."/>
            <person name="Yang M."/>
            <person name="Gaffney P.M."/>
            <person name="Wang S."/>
            <person name="Luo L."/>
            <person name="She Z."/>
            <person name="Ming Y."/>
            <person name="Huang W."/>
            <person name="Zhang S."/>
            <person name="Huang B."/>
            <person name="Zhang Y."/>
            <person name="Qu T."/>
            <person name="Ni P."/>
            <person name="Miao G."/>
            <person name="Wang J."/>
            <person name="Wang Q."/>
            <person name="Steinberg C.E."/>
            <person name="Wang H."/>
            <person name="Li N."/>
            <person name="Qian L."/>
            <person name="Zhang G."/>
            <person name="Li Y."/>
            <person name="Yang H."/>
            <person name="Liu X."/>
            <person name="Wang J."/>
            <person name="Yin Y."/>
            <person name="Wang J."/>
        </authorList>
    </citation>
    <scope>NUCLEOTIDE SEQUENCE [LARGE SCALE GENOMIC DNA]</scope>
    <source>
        <strain evidence="2">05x7-T-G4-1.051#20</strain>
    </source>
</reference>
<accession>K1QDZ8</accession>
<dbReference type="Pfam" id="PF03437">
    <property type="entry name" value="BtpA"/>
    <property type="match status" value="1"/>
</dbReference>
<dbReference type="InParanoid" id="K1QDZ8"/>
<dbReference type="SUPFAM" id="SSF51366">
    <property type="entry name" value="Ribulose-phoshate binding barrel"/>
    <property type="match status" value="1"/>
</dbReference>
<dbReference type="PANTHER" id="PTHR21381">
    <property type="entry name" value="ZGC:162297"/>
    <property type="match status" value="1"/>
</dbReference>
<name>K1QDZ8_MAGGI</name>
<dbReference type="InterPro" id="IPR013785">
    <property type="entry name" value="Aldolase_TIM"/>
</dbReference>
<sequence>MARDLDYIRAEGFVFSHVADEGWMDGCAGQLLRYRNYIGANNIQIFTDIKKKHSAHAVTSDVSLVEMAKAAEFFGSDGVIITGTATGEQTNPEHVQDVISNVSVPVLVGSGVNSDNVTDYKNASAVIVGSHFKRNQDWRQRINIPRLYNFMVNIFSDEIDFDKVLETDSDSDLDVR</sequence>
<dbReference type="AlphaFoldDB" id="K1QDZ8"/>
<evidence type="ECO:0000256" key="1">
    <source>
        <dbReference type="ARBA" id="ARBA00006007"/>
    </source>
</evidence>
<dbReference type="InterPro" id="IPR011060">
    <property type="entry name" value="RibuloseP-bd_barrel"/>
</dbReference>